<organism evidence="2 3">
    <name type="scientific">candidate division TA06 bacterium</name>
    <dbReference type="NCBI Taxonomy" id="2250710"/>
    <lineage>
        <taxon>Bacteria</taxon>
        <taxon>Bacteria division TA06</taxon>
    </lineage>
</organism>
<proteinExistence type="predicted"/>
<reference evidence="2 3" key="1">
    <citation type="submission" date="2019-03" db="EMBL/GenBank/DDBJ databases">
        <title>Metabolic potential of uncultured bacteria and archaea associated with petroleum seepage in deep-sea sediments.</title>
        <authorList>
            <person name="Dong X."/>
            <person name="Hubert C."/>
        </authorList>
    </citation>
    <scope>NUCLEOTIDE SEQUENCE [LARGE SCALE GENOMIC DNA]</scope>
    <source>
        <strain evidence="2">E44_bin18</strain>
    </source>
</reference>
<dbReference type="SUPFAM" id="SSF75138">
    <property type="entry name" value="HprK N-terminal domain-like"/>
    <property type="match status" value="1"/>
</dbReference>
<dbReference type="AlphaFoldDB" id="A0A523UXS3"/>
<dbReference type="InterPro" id="IPR010766">
    <property type="entry name" value="DRTGG"/>
</dbReference>
<dbReference type="EMBL" id="SOJN01000023">
    <property type="protein sequence ID" value="TET47344.1"/>
    <property type="molecule type" value="Genomic_DNA"/>
</dbReference>
<keyword evidence="2" id="KW-0808">Transferase</keyword>
<comment type="caution">
    <text evidence="2">The sequence shown here is derived from an EMBL/GenBank/DDBJ whole genome shotgun (WGS) entry which is preliminary data.</text>
</comment>
<gene>
    <name evidence="2" type="ORF">E3J62_01805</name>
</gene>
<keyword evidence="2" id="KW-0418">Kinase</keyword>
<accession>A0A523UXS3</accession>
<name>A0A523UXS3_UNCT6</name>
<dbReference type="InterPro" id="IPR028979">
    <property type="entry name" value="Ser_kin/Pase_Hpr-like_N_sf"/>
</dbReference>
<evidence type="ECO:0000313" key="3">
    <source>
        <dbReference type="Proteomes" id="UP000315525"/>
    </source>
</evidence>
<evidence type="ECO:0000313" key="2">
    <source>
        <dbReference type="EMBL" id="TET47344.1"/>
    </source>
</evidence>
<sequence>MKLNEIVDKLNLEVMCGSSKLDNEVRGGYASDLLSDVIANSREGNIWVTLQIHLNIVAVASLNRVSGILLVNGRHPEEETIRKAETEGIPILVSKLPAFEIIGRLHDLGVRGVGDGGSV</sequence>
<dbReference type="Pfam" id="PF07085">
    <property type="entry name" value="DRTGG"/>
    <property type="match status" value="1"/>
</dbReference>
<dbReference type="Gene3D" id="3.40.1390.20">
    <property type="entry name" value="HprK N-terminal domain-like"/>
    <property type="match status" value="1"/>
</dbReference>
<evidence type="ECO:0000259" key="1">
    <source>
        <dbReference type="Pfam" id="PF07085"/>
    </source>
</evidence>
<protein>
    <submittedName>
        <fullName evidence="2">Serine kinase</fullName>
    </submittedName>
</protein>
<dbReference type="GO" id="GO:0016301">
    <property type="term" value="F:kinase activity"/>
    <property type="evidence" value="ECO:0007669"/>
    <property type="project" value="UniProtKB-KW"/>
</dbReference>
<feature type="domain" description="DRTGG" evidence="1">
    <location>
        <begin position="5"/>
        <end position="106"/>
    </location>
</feature>
<dbReference type="Proteomes" id="UP000315525">
    <property type="component" value="Unassembled WGS sequence"/>
</dbReference>